<evidence type="ECO:0000313" key="1">
    <source>
        <dbReference type="EMBL" id="TMM55626.1"/>
    </source>
</evidence>
<evidence type="ECO:0008006" key="3">
    <source>
        <dbReference type="Google" id="ProtNLM"/>
    </source>
</evidence>
<organism evidence="1 2">
    <name type="scientific">Sulfitobacter sabulilitoris</name>
    <dbReference type="NCBI Taxonomy" id="2562655"/>
    <lineage>
        <taxon>Bacteria</taxon>
        <taxon>Pseudomonadati</taxon>
        <taxon>Pseudomonadota</taxon>
        <taxon>Alphaproteobacteria</taxon>
        <taxon>Rhodobacterales</taxon>
        <taxon>Roseobacteraceae</taxon>
        <taxon>Sulfitobacter</taxon>
    </lineage>
</organism>
<dbReference type="EMBL" id="VANS01000001">
    <property type="protein sequence ID" value="TMM55626.1"/>
    <property type="molecule type" value="Genomic_DNA"/>
</dbReference>
<keyword evidence="2" id="KW-1185">Reference proteome</keyword>
<evidence type="ECO:0000313" key="2">
    <source>
        <dbReference type="Proteomes" id="UP000309550"/>
    </source>
</evidence>
<gene>
    <name evidence="1" type="ORF">FDT80_05320</name>
</gene>
<sequence length="313" mass="34216">MAVEHALLDGTPARDAPLMAGIEALESILIEHEDSYPIAVIVALAHMDLGWAWRGNGWDADVPRRNRAAFDAHFERATDILDRFCGVESNSPLLAAARCMLLGGAANAHDRVADDYEDLIDLNPLNPGPMRAMGNYLLPRWFGSYDQLELEARRTAARTQDVWGAGGYTWVMFDAISGDDTACARLDLPFFIEGLHDILARAPHQHTVNLLAAYCAKTIGIAPSTHDAAGHVRSSIANCADWIIRSHLKELHPMIWAHAAQGFDNTLRVRSPRAFAASGQEDALRIIAGLFRREIAAGHKIVFTNTGPVTQPG</sequence>
<name>A0A5S3PMX6_9RHOB</name>
<reference evidence="1 2" key="1">
    <citation type="submission" date="2019-05" db="EMBL/GenBank/DDBJ databases">
        <title>Sulfitobacter sabulilitoris sp. nov., isolated from a marine sand.</title>
        <authorList>
            <person name="Yoon J.-H."/>
        </authorList>
    </citation>
    <scope>NUCLEOTIDE SEQUENCE [LARGE SCALE GENOMIC DNA]</scope>
    <source>
        <strain evidence="1 2">HSMS-29</strain>
    </source>
</reference>
<dbReference type="Proteomes" id="UP000309550">
    <property type="component" value="Unassembled WGS sequence"/>
</dbReference>
<proteinExistence type="predicted"/>
<comment type="caution">
    <text evidence="1">The sequence shown here is derived from an EMBL/GenBank/DDBJ whole genome shotgun (WGS) entry which is preliminary data.</text>
</comment>
<protein>
    <recommendedName>
        <fullName evidence="3">DUF4034 domain-containing protein</fullName>
    </recommendedName>
</protein>
<accession>A0A5S3PMX6</accession>
<dbReference type="OrthoDB" id="7734559at2"/>
<dbReference type="AlphaFoldDB" id="A0A5S3PMX6"/>